<protein>
    <submittedName>
        <fullName evidence="2">Formin-1</fullName>
    </submittedName>
</protein>
<evidence type="ECO:0000313" key="2">
    <source>
        <dbReference type="EMBL" id="KAF6731674.1"/>
    </source>
</evidence>
<reference evidence="2" key="1">
    <citation type="journal article" name="BMC Genomics">
        <title>Long-read sequencing and de novo genome assembly of marine medaka (Oryzias melastigma).</title>
        <authorList>
            <person name="Liang P."/>
            <person name="Saqib H.S.A."/>
            <person name="Ni X."/>
            <person name="Shen Y."/>
        </authorList>
    </citation>
    <scope>NUCLEOTIDE SEQUENCE</scope>
    <source>
        <strain evidence="2">Bigg-433</strain>
    </source>
</reference>
<feature type="compositionally biased region" description="Basic and acidic residues" evidence="1">
    <location>
        <begin position="47"/>
        <end position="56"/>
    </location>
</feature>
<feature type="compositionally biased region" description="Basic residues" evidence="1">
    <location>
        <begin position="143"/>
        <end position="152"/>
    </location>
</feature>
<gene>
    <name evidence="2" type="ORF">FQA47_022693</name>
</gene>
<feature type="region of interest" description="Disordered" evidence="1">
    <location>
        <begin position="116"/>
        <end position="220"/>
    </location>
</feature>
<feature type="region of interest" description="Disordered" evidence="1">
    <location>
        <begin position="327"/>
        <end position="458"/>
    </location>
</feature>
<name>A0A834CLY8_ORYME</name>
<dbReference type="AlphaFoldDB" id="A0A834CLY8"/>
<dbReference type="Proteomes" id="UP000646548">
    <property type="component" value="Unassembled WGS sequence"/>
</dbReference>
<feature type="compositionally biased region" description="Basic and acidic residues" evidence="1">
    <location>
        <begin position="153"/>
        <end position="162"/>
    </location>
</feature>
<feature type="compositionally biased region" description="Basic and acidic residues" evidence="1">
    <location>
        <begin position="333"/>
        <end position="349"/>
    </location>
</feature>
<sequence>MEGTNTVLILYTPIRELSSVSLYFPKRRPPSFQYKSRASHSENTSNVRDRRKEDLAASRQKGQSSDCSVKLYNSQQATKEAVAELRWLAAEHHQLLADLLSLCQDCAYKVSMGNQDGKLEDDVEPREVPPSSSSSRFTEQKRVASKTKKMKNKGGDSKDLLHSKTKRKVSKDASEASSTANKAFNSKAAQARLIPKKSSSSQNRDNPTTRSHVGTGSYPILPMEEPFQMSRDNWDFMEDNRALDPDFCTDFSECDGELGYQSSSCTLMEGLTRRESGSNLRPMRRFDSPVGGSSTAKSAQQLCSEVSQSGAGVRVVAKVQDVEGKVLHVGHVSPDRTKPHLEKRQEPGRWRGSNKADQLDVSKEKTSNKPNESLRLPLSYTTDPSGPGTSHPKSPSSSLAGVFNTSFPASNSLQRMSPVLSPLSSNPQLNHRIVLLPDKDEEADADGSSCTEEVQDLH</sequence>
<feature type="compositionally biased region" description="Polar residues" evidence="1">
    <location>
        <begin position="197"/>
        <end position="214"/>
    </location>
</feature>
<accession>A0A834CLY8</accession>
<organism evidence="2 3">
    <name type="scientific">Oryzias melastigma</name>
    <name type="common">Marine medaka</name>
    <dbReference type="NCBI Taxonomy" id="30732"/>
    <lineage>
        <taxon>Eukaryota</taxon>
        <taxon>Metazoa</taxon>
        <taxon>Chordata</taxon>
        <taxon>Craniata</taxon>
        <taxon>Vertebrata</taxon>
        <taxon>Euteleostomi</taxon>
        <taxon>Actinopterygii</taxon>
        <taxon>Neopterygii</taxon>
        <taxon>Teleostei</taxon>
        <taxon>Neoteleostei</taxon>
        <taxon>Acanthomorphata</taxon>
        <taxon>Ovalentaria</taxon>
        <taxon>Atherinomorphae</taxon>
        <taxon>Beloniformes</taxon>
        <taxon>Adrianichthyidae</taxon>
        <taxon>Oryziinae</taxon>
        <taxon>Oryzias</taxon>
    </lineage>
</organism>
<feature type="compositionally biased region" description="Polar residues" evidence="1">
    <location>
        <begin position="33"/>
        <end position="46"/>
    </location>
</feature>
<feature type="region of interest" description="Disordered" evidence="1">
    <location>
        <begin position="28"/>
        <end position="67"/>
    </location>
</feature>
<comment type="caution">
    <text evidence="2">The sequence shown here is derived from an EMBL/GenBank/DDBJ whole genome shotgun (WGS) entry which is preliminary data.</text>
</comment>
<dbReference type="EMBL" id="WKFB01000208">
    <property type="protein sequence ID" value="KAF6731674.1"/>
    <property type="molecule type" value="Genomic_DNA"/>
</dbReference>
<evidence type="ECO:0000256" key="1">
    <source>
        <dbReference type="SAM" id="MobiDB-lite"/>
    </source>
</evidence>
<feature type="compositionally biased region" description="Polar residues" evidence="1">
    <location>
        <begin position="175"/>
        <end position="188"/>
    </location>
</feature>
<evidence type="ECO:0000313" key="3">
    <source>
        <dbReference type="Proteomes" id="UP000646548"/>
    </source>
</evidence>
<feature type="compositionally biased region" description="Polar residues" evidence="1">
    <location>
        <begin position="379"/>
        <end position="415"/>
    </location>
</feature>
<feature type="compositionally biased region" description="Basic and acidic residues" evidence="1">
    <location>
        <begin position="357"/>
        <end position="367"/>
    </location>
</feature>
<proteinExistence type="predicted"/>